<feature type="region of interest" description="Disordered" evidence="1">
    <location>
        <begin position="172"/>
        <end position="207"/>
    </location>
</feature>
<feature type="region of interest" description="Disordered" evidence="1">
    <location>
        <begin position="121"/>
        <end position="144"/>
    </location>
</feature>
<gene>
    <name evidence="2" type="ORF">DL762_006360</name>
</gene>
<sequence length="481" mass="52763">MAQPSEVEILAHIAAPSSAVDDNRYRSVASAYIDFEPAARLSVLSTSLTGSNTSNSGTNNQELQASQRQLSQDSSGHGRESSEQLTPLPTLVSPLASFRSVLDNANSPSLVTKNKAQLTQATAENVGSQATQETRQSFSSAVDDSVPQNHAMATIFTSPTRVLEHYLQAFDSSSPSHARSSGGSPGEIIAGTPALRQSNPDKDQERLQQHLSMPVIPRTPFQASAAQARKYMLHPVTSNNDGGMTHVSQGTQFAGEQANEEVIDETTLMSSFKIPLVGRADSEPLPGRKSRLMEANISPHNLVRTSSDMGPSTSGRKTRVVTVSFLPSHGFTYESLELYAPEPPISVSPVEPGDFITPNLERMAKSFDAEKPFRPREQTRELRPTERGYWLLDCSTWSATLKRDAWAFLANYVGTGTAGWGVNCRRDKDFRWLRTYCWGVIVPHIYLLLYLATQREILFTGTSWVDGEGKTTIIMGARERR</sequence>
<dbReference type="EMBL" id="QJNS01000199">
    <property type="protein sequence ID" value="RYO83025.1"/>
    <property type="molecule type" value="Genomic_DNA"/>
</dbReference>
<feature type="compositionally biased region" description="Low complexity" evidence="1">
    <location>
        <begin position="50"/>
        <end position="60"/>
    </location>
</feature>
<keyword evidence="3" id="KW-1185">Reference proteome</keyword>
<evidence type="ECO:0000256" key="1">
    <source>
        <dbReference type="SAM" id="MobiDB-lite"/>
    </source>
</evidence>
<organism evidence="2 3">
    <name type="scientific">Monosporascus cannonballus</name>
    <dbReference type="NCBI Taxonomy" id="155416"/>
    <lineage>
        <taxon>Eukaryota</taxon>
        <taxon>Fungi</taxon>
        <taxon>Dikarya</taxon>
        <taxon>Ascomycota</taxon>
        <taxon>Pezizomycotina</taxon>
        <taxon>Sordariomycetes</taxon>
        <taxon>Xylariomycetidae</taxon>
        <taxon>Xylariales</taxon>
        <taxon>Xylariales incertae sedis</taxon>
        <taxon>Monosporascus</taxon>
    </lineage>
</organism>
<accession>A0ABY0H6N7</accession>
<name>A0ABY0H6N7_9PEZI</name>
<reference evidence="2 3" key="1">
    <citation type="submission" date="2018-06" db="EMBL/GenBank/DDBJ databases">
        <title>Complete Genomes of Monosporascus.</title>
        <authorList>
            <person name="Robinson A.J."/>
            <person name="Natvig D.O."/>
        </authorList>
    </citation>
    <scope>NUCLEOTIDE SEQUENCE [LARGE SCALE GENOMIC DNA]</scope>
    <source>
        <strain evidence="2 3">CBS 609.92</strain>
    </source>
</reference>
<proteinExistence type="predicted"/>
<feature type="region of interest" description="Disordered" evidence="1">
    <location>
        <begin position="50"/>
        <end position="88"/>
    </location>
</feature>
<feature type="compositionally biased region" description="Low complexity" evidence="1">
    <location>
        <begin position="172"/>
        <end position="182"/>
    </location>
</feature>
<dbReference type="Proteomes" id="UP000294003">
    <property type="component" value="Unassembled WGS sequence"/>
</dbReference>
<evidence type="ECO:0000313" key="3">
    <source>
        <dbReference type="Proteomes" id="UP000294003"/>
    </source>
</evidence>
<evidence type="ECO:0000313" key="2">
    <source>
        <dbReference type="EMBL" id="RYO83025.1"/>
    </source>
</evidence>
<protein>
    <submittedName>
        <fullName evidence="2">Uncharacterized protein</fullName>
    </submittedName>
</protein>
<feature type="compositionally biased region" description="Polar residues" evidence="1">
    <location>
        <begin position="61"/>
        <end position="75"/>
    </location>
</feature>
<comment type="caution">
    <text evidence="2">The sequence shown here is derived from an EMBL/GenBank/DDBJ whole genome shotgun (WGS) entry which is preliminary data.</text>
</comment>